<evidence type="ECO:0000256" key="1">
    <source>
        <dbReference type="ARBA" id="ARBA00023242"/>
    </source>
</evidence>
<dbReference type="Proteomes" id="UP001160390">
    <property type="component" value="Unassembled WGS sequence"/>
</dbReference>
<evidence type="ECO:0000313" key="4">
    <source>
        <dbReference type="Proteomes" id="UP001160390"/>
    </source>
</evidence>
<dbReference type="Gene3D" id="4.10.240.10">
    <property type="entry name" value="Zn(2)-C6 fungal-type DNA-binding domain"/>
    <property type="match status" value="1"/>
</dbReference>
<organism evidence="3 4">
    <name type="scientific">Clonostachys chloroleuca</name>
    <dbReference type="NCBI Taxonomy" id="1926264"/>
    <lineage>
        <taxon>Eukaryota</taxon>
        <taxon>Fungi</taxon>
        <taxon>Dikarya</taxon>
        <taxon>Ascomycota</taxon>
        <taxon>Pezizomycotina</taxon>
        <taxon>Sordariomycetes</taxon>
        <taxon>Hypocreomycetidae</taxon>
        <taxon>Hypocreales</taxon>
        <taxon>Bionectriaceae</taxon>
        <taxon>Clonostachys</taxon>
    </lineage>
</organism>
<comment type="caution">
    <text evidence="3">The sequence shown here is derived from an EMBL/GenBank/DDBJ whole genome shotgun (WGS) entry which is preliminary data.</text>
</comment>
<gene>
    <name evidence="3" type="ORF">CCHLO57077_00017162</name>
</gene>
<dbReference type="EMBL" id="CABFNP030001263">
    <property type="protein sequence ID" value="CAI6095283.1"/>
    <property type="molecule type" value="Genomic_DNA"/>
</dbReference>
<accession>A0AA35Q475</accession>
<dbReference type="Pfam" id="PF00172">
    <property type="entry name" value="Zn_clus"/>
    <property type="match status" value="1"/>
</dbReference>
<protein>
    <recommendedName>
        <fullName evidence="2">Zn(2)-C6 fungal-type domain-containing protein</fullName>
    </recommendedName>
</protein>
<evidence type="ECO:0000313" key="3">
    <source>
        <dbReference type="EMBL" id="CAI6095283.1"/>
    </source>
</evidence>
<feature type="domain" description="Zn(2)-C6 fungal-type" evidence="2">
    <location>
        <begin position="14"/>
        <end position="44"/>
    </location>
</feature>
<dbReference type="PROSITE" id="PS50048">
    <property type="entry name" value="ZN2_CY6_FUNGAL_2"/>
    <property type="match status" value="1"/>
</dbReference>
<evidence type="ECO:0000259" key="2">
    <source>
        <dbReference type="PROSITE" id="PS50048"/>
    </source>
</evidence>
<dbReference type="InterPro" id="IPR001138">
    <property type="entry name" value="Zn2Cys6_DnaBD"/>
</dbReference>
<dbReference type="GO" id="GO:0000981">
    <property type="term" value="F:DNA-binding transcription factor activity, RNA polymerase II-specific"/>
    <property type="evidence" value="ECO:0007669"/>
    <property type="project" value="InterPro"/>
</dbReference>
<proteinExistence type="predicted"/>
<dbReference type="SMART" id="SM00066">
    <property type="entry name" value="GAL4"/>
    <property type="match status" value="1"/>
</dbReference>
<dbReference type="SUPFAM" id="SSF57701">
    <property type="entry name" value="Zn2/Cys6 DNA-binding domain"/>
    <property type="match status" value="1"/>
</dbReference>
<keyword evidence="4" id="KW-1185">Reference proteome</keyword>
<keyword evidence="1" id="KW-0539">Nucleus</keyword>
<sequence>MSPPAPRKSVTRTACVPCRESKIKCNKVAPICGCCAAKGRQCRFEEIDDKRRYILSHIRCPIQYRD</sequence>
<dbReference type="GO" id="GO:0008270">
    <property type="term" value="F:zinc ion binding"/>
    <property type="evidence" value="ECO:0007669"/>
    <property type="project" value="InterPro"/>
</dbReference>
<dbReference type="PROSITE" id="PS00463">
    <property type="entry name" value="ZN2_CY6_FUNGAL_1"/>
    <property type="match status" value="1"/>
</dbReference>
<dbReference type="AlphaFoldDB" id="A0AA35Q475"/>
<dbReference type="InterPro" id="IPR036864">
    <property type="entry name" value="Zn2-C6_fun-type_DNA-bd_sf"/>
</dbReference>
<reference evidence="3" key="1">
    <citation type="submission" date="2023-01" db="EMBL/GenBank/DDBJ databases">
        <authorList>
            <person name="Piombo E."/>
        </authorList>
    </citation>
    <scope>NUCLEOTIDE SEQUENCE</scope>
</reference>
<name>A0AA35Q475_9HYPO</name>
<dbReference type="CDD" id="cd00067">
    <property type="entry name" value="GAL4"/>
    <property type="match status" value="1"/>
</dbReference>